<dbReference type="InterPro" id="IPR027417">
    <property type="entry name" value="P-loop_NTPase"/>
</dbReference>
<dbReference type="Proteomes" id="UP001398420">
    <property type="component" value="Unassembled WGS sequence"/>
</dbReference>
<evidence type="ECO:0000313" key="1">
    <source>
        <dbReference type="EMBL" id="MEL5988598.1"/>
    </source>
</evidence>
<reference evidence="1 2" key="1">
    <citation type="submission" date="2024-04" db="EMBL/GenBank/DDBJ databases">
        <authorList>
            <person name="Wu Y.S."/>
            <person name="Zhang L."/>
        </authorList>
    </citation>
    <scope>NUCLEOTIDE SEQUENCE [LARGE SCALE GENOMIC DNA]</scope>
    <source>
        <strain evidence="1 2">KG-01</strain>
    </source>
</reference>
<dbReference type="EMBL" id="JBCEWA010000006">
    <property type="protein sequence ID" value="MEL5988598.1"/>
    <property type="molecule type" value="Genomic_DNA"/>
</dbReference>
<name>A0ABU9LNN6_9BACL</name>
<dbReference type="InterPro" id="IPR015854">
    <property type="entry name" value="ABC_transpr_LolD-like"/>
</dbReference>
<proteinExistence type="predicted"/>
<sequence length="215" mass="24084">MSKIQLKYAAVEPYFQKVNLVVEKGASLAITGAYRNELLQTIGCFRVLTNGTYRLEYHQNETKDVGDLAVLRQTKMGYLPAQDEFLKDETVLENIQLPFFFQTGTNKLPGARKQRLDQLSKLIGIHELLGKKAVHLNAFQIKCMALIRACLHAPSILLIEEPEKALTEAQLEKFIQCLRSVKAEGVTLIISSKNPTVCASCQDVFELTGEQILSN</sequence>
<keyword evidence="2" id="KW-1185">Reference proteome</keyword>
<accession>A0ABU9LNN6</accession>
<protein>
    <recommendedName>
        <fullName evidence="3">ABC transporter domain-containing protein</fullName>
    </recommendedName>
</protein>
<dbReference type="SUPFAM" id="SSF52540">
    <property type="entry name" value="P-loop containing nucleoside triphosphate hydrolases"/>
    <property type="match status" value="1"/>
</dbReference>
<dbReference type="Gene3D" id="3.40.50.300">
    <property type="entry name" value="P-loop containing nucleotide triphosphate hydrolases"/>
    <property type="match status" value="1"/>
</dbReference>
<dbReference type="PANTHER" id="PTHR24220:SF86">
    <property type="entry name" value="ABC TRANSPORTER ABCH.1"/>
    <property type="match status" value="1"/>
</dbReference>
<dbReference type="PANTHER" id="PTHR24220">
    <property type="entry name" value="IMPORT ATP-BINDING PROTEIN"/>
    <property type="match status" value="1"/>
</dbReference>
<evidence type="ECO:0008006" key="3">
    <source>
        <dbReference type="Google" id="ProtNLM"/>
    </source>
</evidence>
<dbReference type="RefSeq" id="WP_342302965.1">
    <property type="nucleotide sequence ID" value="NZ_JBCEWA010000006.1"/>
</dbReference>
<evidence type="ECO:0000313" key="2">
    <source>
        <dbReference type="Proteomes" id="UP001398420"/>
    </source>
</evidence>
<gene>
    <name evidence="1" type="ORF">AAF454_09300</name>
</gene>
<comment type="caution">
    <text evidence="1">The sequence shown here is derived from an EMBL/GenBank/DDBJ whole genome shotgun (WGS) entry which is preliminary data.</text>
</comment>
<organism evidence="1 2">
    <name type="scientific">Kurthia gibsonii</name>
    <dbReference type="NCBI Taxonomy" id="33946"/>
    <lineage>
        <taxon>Bacteria</taxon>
        <taxon>Bacillati</taxon>
        <taxon>Bacillota</taxon>
        <taxon>Bacilli</taxon>
        <taxon>Bacillales</taxon>
        <taxon>Caryophanaceae</taxon>
        <taxon>Kurthia</taxon>
    </lineage>
</organism>